<comment type="caution">
    <text evidence="10">The sequence shown here is derived from an EMBL/GenBank/DDBJ whole genome shotgun (WGS) entry which is preliminary data.</text>
</comment>
<comment type="similarity">
    <text evidence="2 7">Belongs to the purine-cytosine permease (2.A.39) family.</text>
</comment>
<dbReference type="PIRSF" id="PIRSF002744">
    <property type="entry name" value="Pur-cyt_permease"/>
    <property type="match status" value="1"/>
</dbReference>
<sequence>MDKLSPTVTEKSVQSSLTTETGSGNNLVTSGVVVDEAVDSREKNTIDSGFKSKLRNLKSKLGVEEIGIERVPEDERKQEGMYRIAMLWLSANLTAPTMAIGAAAIPTFGLGFVDAALVIILVNLVGILPVCLFSALGARFGLRQMVLSRFYFGYYFGKFAAVLNIITLVGWTVLNALVAAQIIHALNSSIPSWASILIVSVASLVVALIGHTVLQVFETWASIPCFVAFLTLLGAFASSNKFDSLLPLAVGQSETNAIFSFSTAIYGATSGWCLCAADYYVYQPADRPTSSIYYTTFFSLAVPIIFSQLLGLAIMTPYAYDEDFKGAYDTGGFGAVLAHILVPLGGWGKVCLVLFALTIVTINSPPIYSVSFSLQLISRRTERISRYIWPIVTTVVYVILAIVAYDHFATWLGNFLVIFGYWVAVYQTISFGEHYLFRRGKRGYKPDEYQDDTRLPKGWAALAGTVAAILGTVLGMVTVFWVGPVAKALGGVDVGMLLAFVLGGVVFAGVRMLEKIRWPREDESF</sequence>
<name>A0AA40CBU0_9PEZI</name>
<dbReference type="PANTHER" id="PTHR31806">
    <property type="entry name" value="PURINE-CYTOSINE PERMEASE FCY2-RELATED"/>
    <property type="match status" value="1"/>
</dbReference>
<dbReference type="EMBL" id="JAULSU010000001">
    <property type="protein sequence ID" value="KAK0631804.1"/>
    <property type="molecule type" value="Genomic_DNA"/>
</dbReference>
<feature type="transmembrane region" description="Helical" evidence="9">
    <location>
        <begin position="458"/>
        <end position="482"/>
    </location>
</feature>
<dbReference type="Proteomes" id="UP001175000">
    <property type="component" value="Unassembled WGS sequence"/>
</dbReference>
<evidence type="ECO:0000256" key="7">
    <source>
        <dbReference type="PIRNR" id="PIRNR002744"/>
    </source>
</evidence>
<dbReference type="GO" id="GO:0000329">
    <property type="term" value="C:fungal-type vacuole membrane"/>
    <property type="evidence" value="ECO:0007669"/>
    <property type="project" value="TreeGrafter"/>
</dbReference>
<evidence type="ECO:0000256" key="4">
    <source>
        <dbReference type="ARBA" id="ARBA00022692"/>
    </source>
</evidence>
<evidence type="ECO:0000256" key="2">
    <source>
        <dbReference type="ARBA" id="ARBA00008974"/>
    </source>
</evidence>
<dbReference type="InterPro" id="IPR001248">
    <property type="entry name" value="Pur-cyt_permease"/>
</dbReference>
<evidence type="ECO:0000256" key="3">
    <source>
        <dbReference type="ARBA" id="ARBA00022448"/>
    </source>
</evidence>
<feature type="transmembrane region" description="Helical" evidence="9">
    <location>
        <begin position="411"/>
        <end position="437"/>
    </location>
</feature>
<feature type="transmembrane region" description="Helical" evidence="9">
    <location>
        <begin position="159"/>
        <end position="184"/>
    </location>
</feature>
<dbReference type="AlphaFoldDB" id="A0AA40CBU0"/>
<feature type="transmembrane region" description="Helical" evidence="9">
    <location>
        <begin position="488"/>
        <end position="510"/>
    </location>
</feature>
<keyword evidence="6 7" id="KW-0472">Membrane</keyword>
<evidence type="ECO:0000256" key="5">
    <source>
        <dbReference type="ARBA" id="ARBA00022989"/>
    </source>
</evidence>
<reference evidence="10" key="1">
    <citation type="submission" date="2023-06" db="EMBL/GenBank/DDBJ databases">
        <title>Genome-scale phylogeny and comparative genomics of the fungal order Sordariales.</title>
        <authorList>
            <consortium name="Lawrence Berkeley National Laboratory"/>
            <person name="Hensen N."/>
            <person name="Bonometti L."/>
            <person name="Westerberg I."/>
            <person name="Brannstrom I.O."/>
            <person name="Guillou S."/>
            <person name="Cros-Aarteil S."/>
            <person name="Calhoun S."/>
            <person name="Haridas S."/>
            <person name="Kuo A."/>
            <person name="Mondo S."/>
            <person name="Pangilinan J."/>
            <person name="Riley R."/>
            <person name="Labutti K."/>
            <person name="Andreopoulos B."/>
            <person name="Lipzen A."/>
            <person name="Chen C."/>
            <person name="Yanf M."/>
            <person name="Daum C."/>
            <person name="Ng V."/>
            <person name="Clum A."/>
            <person name="Steindorff A."/>
            <person name="Ohm R."/>
            <person name="Martin F."/>
            <person name="Silar P."/>
            <person name="Natvig D."/>
            <person name="Lalanne C."/>
            <person name="Gautier V."/>
            <person name="Ament-Velasquez S.L."/>
            <person name="Kruys A."/>
            <person name="Hutchinson M.I."/>
            <person name="Powell A.J."/>
            <person name="Barry K."/>
            <person name="Miller A.N."/>
            <person name="Grigoriev I.V."/>
            <person name="Debuchy R."/>
            <person name="Gladieux P."/>
            <person name="Thoren M.H."/>
            <person name="Johannesson H."/>
        </authorList>
    </citation>
    <scope>NUCLEOTIDE SEQUENCE</scope>
    <source>
        <strain evidence="10">CBS 606.72</strain>
    </source>
</reference>
<protein>
    <submittedName>
        <fullName evidence="10">Purine-cytosine permease</fullName>
    </submittedName>
</protein>
<feature type="transmembrane region" description="Helical" evidence="9">
    <location>
        <begin position="257"/>
        <end position="281"/>
    </location>
</feature>
<dbReference type="InterPro" id="IPR026030">
    <property type="entry name" value="Pur-cyt_permease_Fcy2/21/22"/>
</dbReference>
<evidence type="ECO:0000313" key="10">
    <source>
        <dbReference type="EMBL" id="KAK0631804.1"/>
    </source>
</evidence>
<organism evidence="10 11">
    <name type="scientific">Immersiella caudata</name>
    <dbReference type="NCBI Taxonomy" id="314043"/>
    <lineage>
        <taxon>Eukaryota</taxon>
        <taxon>Fungi</taxon>
        <taxon>Dikarya</taxon>
        <taxon>Ascomycota</taxon>
        <taxon>Pezizomycotina</taxon>
        <taxon>Sordariomycetes</taxon>
        <taxon>Sordariomycetidae</taxon>
        <taxon>Sordariales</taxon>
        <taxon>Lasiosphaeriaceae</taxon>
        <taxon>Immersiella</taxon>
    </lineage>
</organism>
<evidence type="ECO:0000313" key="11">
    <source>
        <dbReference type="Proteomes" id="UP001175000"/>
    </source>
</evidence>
<feature type="transmembrane region" description="Helical" evidence="9">
    <location>
        <begin position="190"/>
        <end position="210"/>
    </location>
</feature>
<feature type="transmembrane region" description="Helical" evidence="9">
    <location>
        <begin position="340"/>
        <end position="363"/>
    </location>
</feature>
<dbReference type="GO" id="GO:0005886">
    <property type="term" value="C:plasma membrane"/>
    <property type="evidence" value="ECO:0007669"/>
    <property type="project" value="TreeGrafter"/>
</dbReference>
<dbReference type="Pfam" id="PF02133">
    <property type="entry name" value="Transp_cyt_pur"/>
    <property type="match status" value="1"/>
</dbReference>
<keyword evidence="5 9" id="KW-1133">Transmembrane helix</keyword>
<comment type="subcellular location">
    <subcellularLocation>
        <location evidence="1">Membrane</location>
        <topology evidence="1">Multi-pass membrane protein</topology>
    </subcellularLocation>
</comment>
<evidence type="ECO:0000256" key="1">
    <source>
        <dbReference type="ARBA" id="ARBA00004141"/>
    </source>
</evidence>
<keyword evidence="4 9" id="KW-0812">Transmembrane</keyword>
<feature type="transmembrane region" description="Helical" evidence="9">
    <location>
        <begin position="384"/>
        <end position="405"/>
    </location>
</feature>
<dbReference type="PANTHER" id="PTHR31806:SF1">
    <property type="entry name" value="PURINE-CYTOSINE PERMEASE FCY2-RELATED"/>
    <property type="match status" value="1"/>
</dbReference>
<gene>
    <name evidence="10" type="ORF">B0T14DRAFT_468023</name>
</gene>
<feature type="transmembrane region" description="Helical" evidence="9">
    <location>
        <begin position="293"/>
        <end position="320"/>
    </location>
</feature>
<dbReference type="GO" id="GO:0022857">
    <property type="term" value="F:transmembrane transporter activity"/>
    <property type="evidence" value="ECO:0007669"/>
    <property type="project" value="InterPro"/>
</dbReference>
<evidence type="ECO:0000256" key="6">
    <source>
        <dbReference type="ARBA" id="ARBA00023136"/>
    </source>
</evidence>
<feature type="transmembrane region" description="Helical" evidence="9">
    <location>
        <begin position="217"/>
        <end position="237"/>
    </location>
</feature>
<evidence type="ECO:0000256" key="9">
    <source>
        <dbReference type="SAM" id="Phobius"/>
    </source>
</evidence>
<feature type="transmembrane region" description="Helical" evidence="9">
    <location>
        <begin position="86"/>
        <end position="109"/>
    </location>
</feature>
<dbReference type="Gene3D" id="1.10.4160.10">
    <property type="entry name" value="Hydantoin permease"/>
    <property type="match status" value="1"/>
</dbReference>
<keyword evidence="11" id="KW-1185">Reference proteome</keyword>
<feature type="region of interest" description="Disordered" evidence="8">
    <location>
        <begin position="1"/>
        <end position="27"/>
    </location>
</feature>
<proteinExistence type="inferred from homology"/>
<accession>A0AA40CBU0</accession>
<keyword evidence="3 7" id="KW-0813">Transport</keyword>
<feature type="transmembrane region" description="Helical" evidence="9">
    <location>
        <begin position="115"/>
        <end position="138"/>
    </location>
</feature>
<evidence type="ECO:0000256" key="8">
    <source>
        <dbReference type="SAM" id="MobiDB-lite"/>
    </source>
</evidence>